<proteinExistence type="predicted"/>
<dbReference type="Proteomes" id="UP001626550">
    <property type="component" value="Unassembled WGS sequence"/>
</dbReference>
<comment type="caution">
    <text evidence="1">The sequence shown here is derived from an EMBL/GenBank/DDBJ whole genome shotgun (WGS) entry which is preliminary data.</text>
</comment>
<evidence type="ECO:0000313" key="1">
    <source>
        <dbReference type="EMBL" id="KAL3316747.1"/>
    </source>
</evidence>
<name>A0ABD2QC03_9PLAT</name>
<dbReference type="EMBL" id="JBJKFK010000487">
    <property type="protein sequence ID" value="KAL3316747.1"/>
    <property type="molecule type" value="Genomic_DNA"/>
</dbReference>
<reference evidence="1 2" key="1">
    <citation type="submission" date="2024-11" db="EMBL/GenBank/DDBJ databases">
        <title>Adaptive evolution of stress response genes in parasites aligns with host niche diversity.</title>
        <authorList>
            <person name="Hahn C."/>
            <person name="Resl P."/>
        </authorList>
    </citation>
    <scope>NUCLEOTIDE SEQUENCE [LARGE SCALE GENOMIC DNA]</scope>
    <source>
        <strain evidence="1">EGGRZ-B1_66</strain>
        <tissue evidence="1">Body</tissue>
    </source>
</reference>
<protein>
    <submittedName>
        <fullName evidence="1">Uncharacterized protein</fullName>
    </submittedName>
</protein>
<gene>
    <name evidence="1" type="ORF">Ciccas_004601</name>
</gene>
<sequence>MVEVMAPYHYSPRGISHLFQAMVRDNGTLVDLAGHTKNSTLRYHIEKCRSEALKETTRRIKRSKNATA</sequence>
<organism evidence="1 2">
    <name type="scientific">Cichlidogyrus casuarinus</name>
    <dbReference type="NCBI Taxonomy" id="1844966"/>
    <lineage>
        <taxon>Eukaryota</taxon>
        <taxon>Metazoa</taxon>
        <taxon>Spiralia</taxon>
        <taxon>Lophotrochozoa</taxon>
        <taxon>Platyhelminthes</taxon>
        <taxon>Monogenea</taxon>
        <taxon>Monopisthocotylea</taxon>
        <taxon>Dactylogyridea</taxon>
        <taxon>Ancyrocephalidae</taxon>
        <taxon>Cichlidogyrus</taxon>
    </lineage>
</organism>
<keyword evidence="2" id="KW-1185">Reference proteome</keyword>
<dbReference type="AlphaFoldDB" id="A0ABD2QC03"/>
<evidence type="ECO:0000313" key="2">
    <source>
        <dbReference type="Proteomes" id="UP001626550"/>
    </source>
</evidence>
<accession>A0ABD2QC03</accession>